<sequence>MEVPSESIESASSSTKKISIQTDNGTLPISSKKSTEKQKSWALISPNFMGADSPAALQPTPFSTNRFSLLIGYFIYSALTASVYFGWPGFSNMLFDSGAYAWNCNNMEKVTGARYLCESQDSAVQRLFQIALPSHFLTSAVAGTLIDTIGPKYTACIGQILNFISWILLSFASSSFNVYILAFVLMGAGADTGFLPVLHVSNLFVGHSGFIVALMGAAASSSFAVPTILDIIHSGGSISFQHICWGYSVVIVMALIYAAFLFPKNVFQAEESLNVASLNQEDSKNEPESFTGGWRTSVKSAVQQISASKKEFFTIKYLAILLFFSFTSLVFNFWMVSGEHLLGKSANNFFGLINPISFAPTIVYGKMADVFGIGLVMAINTGIGIVSYLSGILSYEFCKYISAIAMVIYVSFFTSQMFCFVKDAFDPAHFGKLVGVCSAFGGVFSSISIVLYDPLTKVTLSGNFLWISAVMIILLLLNFILVFVMHKSLKSPQLFVGKNLFPAQLSMNTAFSVDMDKNEPGDGFAVSMSTESITP</sequence>
<feature type="transmembrane region" description="Helical" evidence="9">
    <location>
        <begin position="372"/>
        <end position="394"/>
    </location>
</feature>
<dbReference type="InterPro" id="IPR052599">
    <property type="entry name" value="SLC43A_AATransporter"/>
</dbReference>
<keyword evidence="4 9" id="KW-0812">Transmembrane</keyword>
<name>A0ABQ7J4U9_9APIC</name>
<keyword evidence="6 9" id="KW-1133">Transmembrane helix</keyword>
<dbReference type="InterPro" id="IPR011701">
    <property type="entry name" value="MFS"/>
</dbReference>
<keyword evidence="7 9" id="KW-0472">Membrane</keyword>
<evidence type="ECO:0000256" key="1">
    <source>
        <dbReference type="ARBA" id="ARBA00004141"/>
    </source>
</evidence>
<protein>
    <submittedName>
        <fullName evidence="10">Transporter, major facilitator family protein</fullName>
    </submittedName>
</protein>
<feature type="transmembrane region" description="Helical" evidence="9">
    <location>
        <begin position="400"/>
        <end position="421"/>
    </location>
</feature>
<keyword evidence="3" id="KW-0813">Transport</keyword>
<evidence type="ECO:0000256" key="8">
    <source>
        <dbReference type="SAM" id="MobiDB-lite"/>
    </source>
</evidence>
<proteinExistence type="inferred from homology"/>
<evidence type="ECO:0000256" key="4">
    <source>
        <dbReference type="ARBA" id="ARBA00022692"/>
    </source>
</evidence>
<organism evidence="10 11">
    <name type="scientific">Cardiosporidium cionae</name>
    <dbReference type="NCBI Taxonomy" id="476202"/>
    <lineage>
        <taxon>Eukaryota</taxon>
        <taxon>Sar</taxon>
        <taxon>Alveolata</taxon>
        <taxon>Apicomplexa</taxon>
        <taxon>Aconoidasida</taxon>
        <taxon>Nephromycida</taxon>
        <taxon>Cardiosporidium</taxon>
    </lineage>
</organism>
<dbReference type="EMBL" id="JADAQX010001039">
    <property type="protein sequence ID" value="KAF8819009.1"/>
    <property type="molecule type" value="Genomic_DNA"/>
</dbReference>
<dbReference type="InterPro" id="IPR036259">
    <property type="entry name" value="MFS_trans_sf"/>
</dbReference>
<dbReference type="Proteomes" id="UP000823046">
    <property type="component" value="Unassembled WGS sequence"/>
</dbReference>
<dbReference type="Gene3D" id="1.20.1250.20">
    <property type="entry name" value="MFS general substrate transporter like domains"/>
    <property type="match status" value="1"/>
</dbReference>
<reference evidence="10 11" key="1">
    <citation type="journal article" date="2020" name="bioRxiv">
        <title>Metabolic contributions of an alphaproteobacterial endosymbiont in the apicomplexan Cardiosporidium cionae.</title>
        <authorList>
            <person name="Hunter E.S."/>
            <person name="Paight C.J."/>
            <person name="Lane C.E."/>
        </authorList>
    </citation>
    <scope>NUCLEOTIDE SEQUENCE [LARGE SCALE GENOMIC DNA]</scope>
    <source>
        <strain evidence="10">ESH_2018</strain>
    </source>
</reference>
<dbReference type="SUPFAM" id="SSF103473">
    <property type="entry name" value="MFS general substrate transporter"/>
    <property type="match status" value="1"/>
</dbReference>
<feature type="transmembrane region" description="Helical" evidence="9">
    <location>
        <begin position="433"/>
        <end position="452"/>
    </location>
</feature>
<feature type="compositionally biased region" description="Polar residues" evidence="8">
    <location>
        <begin position="21"/>
        <end position="32"/>
    </location>
</feature>
<feature type="region of interest" description="Disordered" evidence="8">
    <location>
        <begin position="1"/>
        <end position="33"/>
    </location>
</feature>
<gene>
    <name evidence="10" type="ORF">IE077_001921</name>
</gene>
<comment type="caution">
    <text evidence="10">The sequence shown here is derived from an EMBL/GenBank/DDBJ whole genome shotgun (WGS) entry which is preliminary data.</text>
</comment>
<comment type="subcellular location">
    <subcellularLocation>
        <location evidence="1">Membrane</location>
        <topology evidence="1">Multi-pass membrane protein</topology>
    </subcellularLocation>
</comment>
<evidence type="ECO:0000256" key="3">
    <source>
        <dbReference type="ARBA" id="ARBA00022448"/>
    </source>
</evidence>
<evidence type="ECO:0000256" key="2">
    <source>
        <dbReference type="ARBA" id="ARBA00006595"/>
    </source>
</evidence>
<dbReference type="PANTHER" id="PTHR20772:SF2">
    <property type="entry name" value="PROTEIN FMP42"/>
    <property type="match status" value="1"/>
</dbReference>
<evidence type="ECO:0000256" key="7">
    <source>
        <dbReference type="ARBA" id="ARBA00023136"/>
    </source>
</evidence>
<keyword evidence="5" id="KW-0029">Amino-acid transport</keyword>
<feature type="transmembrane region" description="Helical" evidence="9">
    <location>
        <begin position="317"/>
        <end position="336"/>
    </location>
</feature>
<evidence type="ECO:0000313" key="10">
    <source>
        <dbReference type="EMBL" id="KAF8819009.1"/>
    </source>
</evidence>
<feature type="transmembrane region" description="Helical" evidence="9">
    <location>
        <begin position="238"/>
        <end position="262"/>
    </location>
</feature>
<comment type="similarity">
    <text evidence="2">Belongs to the SLC43A transporter (TC 2.A.1.44) family.</text>
</comment>
<accession>A0ABQ7J4U9</accession>
<keyword evidence="11" id="KW-1185">Reference proteome</keyword>
<dbReference type="PANTHER" id="PTHR20772">
    <property type="entry name" value="PROTEIN FMP42"/>
    <property type="match status" value="1"/>
</dbReference>
<feature type="transmembrane region" description="Helical" evidence="9">
    <location>
        <begin position="67"/>
        <end position="87"/>
    </location>
</feature>
<evidence type="ECO:0000256" key="9">
    <source>
        <dbReference type="SAM" id="Phobius"/>
    </source>
</evidence>
<feature type="transmembrane region" description="Helical" evidence="9">
    <location>
        <begin position="348"/>
        <end position="365"/>
    </location>
</feature>
<feature type="compositionally biased region" description="Low complexity" evidence="8">
    <location>
        <begin position="1"/>
        <end position="20"/>
    </location>
</feature>
<feature type="transmembrane region" description="Helical" evidence="9">
    <location>
        <begin position="464"/>
        <end position="484"/>
    </location>
</feature>
<evidence type="ECO:0000313" key="11">
    <source>
        <dbReference type="Proteomes" id="UP000823046"/>
    </source>
</evidence>
<dbReference type="Pfam" id="PF07690">
    <property type="entry name" value="MFS_1"/>
    <property type="match status" value="1"/>
</dbReference>
<evidence type="ECO:0000256" key="6">
    <source>
        <dbReference type="ARBA" id="ARBA00022989"/>
    </source>
</evidence>
<evidence type="ECO:0000256" key="5">
    <source>
        <dbReference type="ARBA" id="ARBA00022970"/>
    </source>
</evidence>